<dbReference type="Proteomes" id="UP000187735">
    <property type="component" value="Chromosome"/>
</dbReference>
<protein>
    <submittedName>
        <fullName evidence="5">Flagellar basal body rod protein FlgF</fullName>
    </submittedName>
</protein>
<name>A0A1P8WC95_9PLAN</name>
<dbReference type="RefSeq" id="WP_077023407.1">
    <property type="nucleotide sequence ID" value="NZ_CP017641.1"/>
</dbReference>
<dbReference type="PANTHER" id="PTHR30435">
    <property type="entry name" value="FLAGELLAR PROTEIN"/>
    <property type="match status" value="1"/>
</dbReference>
<keyword evidence="6" id="KW-1185">Reference proteome</keyword>
<evidence type="ECO:0000256" key="1">
    <source>
        <dbReference type="ARBA" id="ARBA00004117"/>
    </source>
</evidence>
<keyword evidence="3" id="KW-0975">Bacterial flagellum</keyword>
<feature type="region of interest" description="Disordered" evidence="4">
    <location>
        <begin position="96"/>
        <end position="119"/>
    </location>
</feature>
<evidence type="ECO:0000256" key="4">
    <source>
        <dbReference type="SAM" id="MobiDB-lite"/>
    </source>
</evidence>
<evidence type="ECO:0000313" key="5">
    <source>
        <dbReference type="EMBL" id="APZ91685.1"/>
    </source>
</evidence>
<dbReference type="InterPro" id="IPR037925">
    <property type="entry name" value="FlgE/F/G-like"/>
</dbReference>
<dbReference type="PANTHER" id="PTHR30435:SF15">
    <property type="entry name" value="BASAL-BODY ROD MODIFICATION PROTEIN FLGD"/>
    <property type="match status" value="1"/>
</dbReference>
<accession>A0A1P8WC95</accession>
<dbReference type="SUPFAM" id="SSF117143">
    <property type="entry name" value="Flagellar hook protein flgE"/>
    <property type="match status" value="1"/>
</dbReference>
<keyword evidence="5" id="KW-0966">Cell projection</keyword>
<comment type="similarity">
    <text evidence="2">Belongs to the flagella basal body rod proteins family.</text>
</comment>
<gene>
    <name evidence="5" type="ORF">Fuma_01276</name>
</gene>
<evidence type="ECO:0000256" key="2">
    <source>
        <dbReference type="ARBA" id="ARBA00009677"/>
    </source>
</evidence>
<evidence type="ECO:0000256" key="3">
    <source>
        <dbReference type="ARBA" id="ARBA00023143"/>
    </source>
</evidence>
<comment type="subcellular location">
    <subcellularLocation>
        <location evidence="1">Bacterial flagellum basal body</location>
    </subcellularLocation>
</comment>
<sequence length="419" mass="44729">MPGKLTAAGVAVISFAAGFVASSPFRTAEVQLSHDDDHSVAQPPLIPFAPSQSLSAPSVEDAFNDMFSETQLAPPPLDIAEDSGSEIELVSFDSFSDGHSQSDKFPDAESTSIPQPLSESETRDLILAEFPNLPQPTLEGWCESWGELSRPELLSLLEQRKLMPSLLPDVEAPALPLIDSEPAAPQSAAQEERAAPSDSSLLAASLQSAVSRVQQNLLHSRTDGYRGHAIRFQLSEISATTPSQAIALREAQRSFQPGAVRESVEPLHLAIKGCSDLMFRLEPGDLLTRCGNFQRLSDGRIGIPHPSGDVALFGSPKVSDNVSKVVVEEDGRLSVTTADGKSESVGVIELARVSDFSRLSTKNGVYFEVTANVDDCLTMVPAENVVAAALESSNVDADQADSILSQLERISGFSTFAEN</sequence>
<dbReference type="OrthoDB" id="9804559at2"/>
<dbReference type="EMBL" id="CP017641">
    <property type="protein sequence ID" value="APZ91685.1"/>
    <property type="molecule type" value="Genomic_DNA"/>
</dbReference>
<proteinExistence type="inferred from homology"/>
<keyword evidence="5" id="KW-0969">Cilium</keyword>
<feature type="region of interest" description="Disordered" evidence="4">
    <location>
        <begin position="33"/>
        <end position="53"/>
    </location>
</feature>
<reference evidence="5 6" key="1">
    <citation type="journal article" date="2016" name="Front. Microbiol.">
        <title>Fuerstia marisgermanicae gen. nov., sp. nov., an Unusual Member of the Phylum Planctomycetes from the German Wadden Sea.</title>
        <authorList>
            <person name="Kohn T."/>
            <person name="Heuer A."/>
            <person name="Jogler M."/>
            <person name="Vollmers J."/>
            <person name="Boedeker C."/>
            <person name="Bunk B."/>
            <person name="Rast P."/>
            <person name="Borchert D."/>
            <person name="Glockner I."/>
            <person name="Freese H.M."/>
            <person name="Klenk H.P."/>
            <person name="Overmann J."/>
            <person name="Kaster A.K."/>
            <person name="Rohde M."/>
            <person name="Wiegand S."/>
            <person name="Jogler C."/>
        </authorList>
    </citation>
    <scope>NUCLEOTIDE SEQUENCE [LARGE SCALE GENOMIC DNA]</scope>
    <source>
        <strain evidence="5 6">NH11</strain>
    </source>
</reference>
<dbReference type="AlphaFoldDB" id="A0A1P8WC95"/>
<dbReference type="GO" id="GO:0009425">
    <property type="term" value="C:bacterial-type flagellum basal body"/>
    <property type="evidence" value="ECO:0007669"/>
    <property type="project" value="UniProtKB-SubCell"/>
</dbReference>
<evidence type="ECO:0000313" key="6">
    <source>
        <dbReference type="Proteomes" id="UP000187735"/>
    </source>
</evidence>
<keyword evidence="5" id="KW-0282">Flagellum</keyword>
<organism evidence="5 6">
    <name type="scientific">Fuerstiella marisgermanici</name>
    <dbReference type="NCBI Taxonomy" id="1891926"/>
    <lineage>
        <taxon>Bacteria</taxon>
        <taxon>Pseudomonadati</taxon>
        <taxon>Planctomycetota</taxon>
        <taxon>Planctomycetia</taxon>
        <taxon>Planctomycetales</taxon>
        <taxon>Planctomycetaceae</taxon>
        <taxon>Fuerstiella</taxon>
    </lineage>
</organism>
<feature type="compositionally biased region" description="Polar residues" evidence="4">
    <location>
        <begin position="109"/>
        <end position="119"/>
    </location>
</feature>
<dbReference type="STRING" id="1891926.Fuma_01276"/>
<dbReference type="KEGG" id="fmr:Fuma_01276"/>